<name>A0ABX0F3P1_9BACT</name>
<dbReference type="RefSeq" id="WP_166230742.1">
    <property type="nucleotide sequence ID" value="NZ_SEWW01000004.1"/>
</dbReference>
<dbReference type="Proteomes" id="UP001318301">
    <property type="component" value="Unassembled WGS sequence"/>
</dbReference>
<protein>
    <submittedName>
        <fullName evidence="1">RES domain-containing protein</fullName>
    </submittedName>
</protein>
<evidence type="ECO:0000313" key="1">
    <source>
        <dbReference type="EMBL" id="NGZ44475.1"/>
    </source>
</evidence>
<comment type="caution">
    <text evidence="1">The sequence shown here is derived from an EMBL/GenBank/DDBJ whole genome shotgun (WGS) entry which is preliminary data.</text>
</comment>
<reference evidence="1 2" key="1">
    <citation type="submission" date="2019-02" db="EMBL/GenBank/DDBJ databases">
        <title>Genome of a new Bacteroidetes strain.</title>
        <authorList>
            <person name="Pitt A."/>
        </authorList>
    </citation>
    <scope>NUCLEOTIDE SEQUENCE [LARGE SCALE GENOMIC DNA]</scope>
    <source>
        <strain evidence="1 2">50C-KIRBA</strain>
    </source>
</reference>
<accession>A0ABX0F3P1</accession>
<proteinExistence type="predicted"/>
<sequence>MENLKSLMAINLQNTPIEEIYSLINNIRPLPILKTVYPKGTLLERAQRNCDGQLDFSTVQRMSYAPSNFNTKYLKASTPENTMFYASVVTGNQNQGLARITACCEISELLRDDLIPMGERIITMGTWQVQEPITLATIFDPTKIYTINYLEEIKLAYLTHLNNFSYLKEKGLAYLQFLSKEFSKNVKSGNNHEYYISALFSNLISKTGFDGILYPSVRSAENGLCIALCPAVADGLQLIQVNKCLIQKKDGEISISYLKRCNVVPNSETFKLLDLIKS</sequence>
<organism evidence="1 2">
    <name type="scientific">Aquirufa beregesia</name>
    <dbReference type="NCBI Taxonomy" id="2516556"/>
    <lineage>
        <taxon>Bacteria</taxon>
        <taxon>Pseudomonadati</taxon>
        <taxon>Bacteroidota</taxon>
        <taxon>Cytophagia</taxon>
        <taxon>Cytophagales</taxon>
        <taxon>Flectobacillaceae</taxon>
        <taxon>Aquirufa</taxon>
    </lineage>
</organism>
<gene>
    <name evidence="1" type="ORF">EWU23_08310</name>
</gene>
<keyword evidence="2" id="KW-1185">Reference proteome</keyword>
<evidence type="ECO:0000313" key="2">
    <source>
        <dbReference type="Proteomes" id="UP001318301"/>
    </source>
</evidence>
<dbReference type="EMBL" id="SEWW01000004">
    <property type="protein sequence ID" value="NGZ44475.1"/>
    <property type="molecule type" value="Genomic_DNA"/>
</dbReference>